<feature type="region of interest" description="Disordered" evidence="1">
    <location>
        <begin position="1"/>
        <end position="20"/>
    </location>
</feature>
<dbReference type="AlphaFoldDB" id="A0A9P4TXS8"/>
<evidence type="ECO:0000313" key="2">
    <source>
        <dbReference type="EMBL" id="KAF2429561.1"/>
    </source>
</evidence>
<evidence type="ECO:0000256" key="1">
    <source>
        <dbReference type="SAM" id="MobiDB-lite"/>
    </source>
</evidence>
<comment type="caution">
    <text evidence="2">The sequence shown here is derived from an EMBL/GenBank/DDBJ whole genome shotgun (WGS) entry which is preliminary data.</text>
</comment>
<reference evidence="2" key="1">
    <citation type="journal article" date="2020" name="Stud. Mycol.">
        <title>101 Dothideomycetes genomes: a test case for predicting lifestyles and emergence of pathogens.</title>
        <authorList>
            <person name="Haridas S."/>
            <person name="Albert R."/>
            <person name="Binder M."/>
            <person name="Bloem J."/>
            <person name="Labutti K."/>
            <person name="Salamov A."/>
            <person name="Andreopoulos B."/>
            <person name="Baker S."/>
            <person name="Barry K."/>
            <person name="Bills G."/>
            <person name="Bluhm B."/>
            <person name="Cannon C."/>
            <person name="Castanera R."/>
            <person name="Culley D."/>
            <person name="Daum C."/>
            <person name="Ezra D."/>
            <person name="Gonzalez J."/>
            <person name="Henrissat B."/>
            <person name="Kuo A."/>
            <person name="Liang C."/>
            <person name="Lipzen A."/>
            <person name="Lutzoni F."/>
            <person name="Magnuson J."/>
            <person name="Mondo S."/>
            <person name="Nolan M."/>
            <person name="Ohm R."/>
            <person name="Pangilinan J."/>
            <person name="Park H.-J."/>
            <person name="Ramirez L."/>
            <person name="Alfaro M."/>
            <person name="Sun H."/>
            <person name="Tritt A."/>
            <person name="Yoshinaga Y."/>
            <person name="Zwiers L.-H."/>
            <person name="Turgeon B."/>
            <person name="Goodwin S."/>
            <person name="Spatafora J."/>
            <person name="Crous P."/>
            <person name="Grigoriev I."/>
        </authorList>
    </citation>
    <scope>NUCLEOTIDE SEQUENCE</scope>
    <source>
        <strain evidence="2">CBS 130266</strain>
    </source>
</reference>
<dbReference type="EMBL" id="MU007046">
    <property type="protein sequence ID" value="KAF2429561.1"/>
    <property type="molecule type" value="Genomic_DNA"/>
</dbReference>
<accession>A0A9P4TXS8</accession>
<dbReference type="Proteomes" id="UP000800235">
    <property type="component" value="Unassembled WGS sequence"/>
</dbReference>
<proteinExistence type="predicted"/>
<evidence type="ECO:0000313" key="3">
    <source>
        <dbReference type="Proteomes" id="UP000800235"/>
    </source>
</evidence>
<protein>
    <submittedName>
        <fullName evidence="2">Uncharacterized protein</fullName>
    </submittedName>
</protein>
<gene>
    <name evidence="2" type="ORF">EJ08DRAFT_698277</name>
</gene>
<sequence>MNMEAGAPSSKQGVQDRLQHPSNSVLETDTVCGAPMHGEPDCAVHPVLDFGSNPSVNSTPYAIQRLGDASLRDVTVTPPERDSPPLLDRVDPAEVRQIQLQLFDCEHDLEMQSLHESPSPWDCISGYWRSIEPWDFEAESAPYIKVIRSPTRSHDLAELSIAWVDGTLSLLQSHMPELFVDGKAMYTQLT</sequence>
<organism evidence="2 3">
    <name type="scientific">Tothia fuscella</name>
    <dbReference type="NCBI Taxonomy" id="1048955"/>
    <lineage>
        <taxon>Eukaryota</taxon>
        <taxon>Fungi</taxon>
        <taxon>Dikarya</taxon>
        <taxon>Ascomycota</taxon>
        <taxon>Pezizomycotina</taxon>
        <taxon>Dothideomycetes</taxon>
        <taxon>Pleosporomycetidae</taxon>
        <taxon>Venturiales</taxon>
        <taxon>Cylindrosympodiaceae</taxon>
        <taxon>Tothia</taxon>
    </lineage>
</organism>
<keyword evidence="3" id="KW-1185">Reference proteome</keyword>
<name>A0A9P4TXS8_9PEZI</name>